<dbReference type="InterPro" id="IPR004843">
    <property type="entry name" value="Calcineurin-like_PHP"/>
</dbReference>
<dbReference type="Proteomes" id="UP000310189">
    <property type="component" value="Unassembled WGS sequence"/>
</dbReference>
<dbReference type="Pfam" id="PF14008">
    <property type="entry name" value="Metallophos_C"/>
    <property type="match status" value="1"/>
</dbReference>
<dbReference type="GO" id="GO:0046872">
    <property type="term" value="F:metal ion binding"/>
    <property type="evidence" value="ECO:0007669"/>
    <property type="project" value="InterPro"/>
</dbReference>
<gene>
    <name evidence="7" type="ORF">E3P99_01818</name>
</gene>
<organism evidence="7 8">
    <name type="scientific">Wallemia hederae</name>
    <dbReference type="NCBI Taxonomy" id="1540922"/>
    <lineage>
        <taxon>Eukaryota</taxon>
        <taxon>Fungi</taxon>
        <taxon>Dikarya</taxon>
        <taxon>Basidiomycota</taxon>
        <taxon>Wallemiomycotina</taxon>
        <taxon>Wallemiomycetes</taxon>
        <taxon>Wallemiales</taxon>
        <taxon>Wallemiaceae</taxon>
        <taxon>Wallemia</taxon>
    </lineage>
</organism>
<reference evidence="7 8" key="1">
    <citation type="submission" date="2019-03" db="EMBL/GenBank/DDBJ databases">
        <title>Sequencing 23 genomes of Wallemia ichthyophaga.</title>
        <authorList>
            <person name="Gostincar C."/>
        </authorList>
    </citation>
    <scope>NUCLEOTIDE SEQUENCE [LARGE SCALE GENOMIC DNA]</scope>
    <source>
        <strain evidence="7 8">EXF-5753</strain>
    </source>
</reference>
<dbReference type="CDD" id="cd00839">
    <property type="entry name" value="MPP_PAPs"/>
    <property type="match status" value="1"/>
</dbReference>
<feature type="domain" description="Calcineurin-like phosphoesterase" evidence="4">
    <location>
        <begin position="120"/>
        <end position="390"/>
    </location>
</feature>
<dbReference type="InterPro" id="IPR025733">
    <property type="entry name" value="PAPs_C"/>
</dbReference>
<dbReference type="EC" id="3.1.3.2" evidence="3"/>
<keyword evidence="3" id="KW-0378">Hydrolase</keyword>
<keyword evidence="8" id="KW-1185">Reference proteome</keyword>
<comment type="similarity">
    <text evidence="3">Belongs to the metallophosphoesterase superfamily. Purple acid phosphatase family.</text>
</comment>
<dbReference type="Gene3D" id="3.60.21.10">
    <property type="match status" value="1"/>
</dbReference>
<dbReference type="SUPFAM" id="SSF49363">
    <property type="entry name" value="Purple acid phosphatase, N-terminal domain"/>
    <property type="match status" value="1"/>
</dbReference>
<evidence type="ECO:0000256" key="1">
    <source>
        <dbReference type="ARBA" id="ARBA00022729"/>
    </source>
</evidence>
<sequence length="481" mass="53256">MIKSLLFSASAAAASLTYQQRLAITPDNGVNVAFNSKGNNTMYTPRVVYGSDSNNLDKEASGDSSMYQTSLSTTHKVPIRGLDPDTQYFYATCIDKDGDCSLSDTLSFKSAVSPGCTHEFKFAVLGDMGVMGPLGLSTEAPSSVEDYARLDEGERSTMKALIDNKDKYQFIIHNGDHAYADDAGKEITAGYIKDIPDESLLQQMSETYETILETYFNQTSQFARSTPYLVGPGNHEQLLTEGKEYTDPETNEPVLIDDIPQGQRNFTFYKDRFFMPSSESGGFGNFWWSVEAGPVKYIQINTETDLGNGIAPVDDKQDPEQQDLAAPNAQIDWLEEQLKQVNRDVTPWVIVGGHRPWYGSLPDCDGCKDAFEPLLTKYGVDLVMHGHIHLYERLAPINNGTADANELNNPAAPWYIVNGAAGHYDGLDGMPDEVSPLSRQIIQGVFGYDEITIHNRTHLTHSFITSKNDTLIDSQTLYKAH</sequence>
<dbReference type="SUPFAM" id="SSF56300">
    <property type="entry name" value="Metallo-dependent phosphatases"/>
    <property type="match status" value="1"/>
</dbReference>
<evidence type="ECO:0000259" key="6">
    <source>
        <dbReference type="Pfam" id="PF16656"/>
    </source>
</evidence>
<dbReference type="Pfam" id="PF00149">
    <property type="entry name" value="Metallophos"/>
    <property type="match status" value="1"/>
</dbReference>
<dbReference type="Gene3D" id="2.60.40.380">
    <property type="entry name" value="Purple acid phosphatase-like, N-terminal"/>
    <property type="match status" value="1"/>
</dbReference>
<comment type="caution">
    <text evidence="7">The sequence shown here is derived from an EMBL/GenBank/DDBJ whole genome shotgun (WGS) entry which is preliminary data.</text>
</comment>
<dbReference type="OrthoDB" id="45007at2759"/>
<evidence type="ECO:0000313" key="8">
    <source>
        <dbReference type="Proteomes" id="UP000310189"/>
    </source>
</evidence>
<dbReference type="InterPro" id="IPR029052">
    <property type="entry name" value="Metallo-depent_PP-like"/>
</dbReference>
<dbReference type="InterPro" id="IPR015914">
    <property type="entry name" value="PAPs_N"/>
</dbReference>
<evidence type="ECO:0000256" key="2">
    <source>
        <dbReference type="ARBA" id="ARBA00023180"/>
    </source>
</evidence>
<dbReference type="PANTHER" id="PTHR45867:SF3">
    <property type="entry name" value="ACID PHOSPHATASE TYPE 7"/>
    <property type="match status" value="1"/>
</dbReference>
<protein>
    <recommendedName>
        <fullName evidence="3">Purple acid phosphatase</fullName>
        <ecNumber evidence="3">3.1.3.2</ecNumber>
    </recommendedName>
</protein>
<feature type="domain" description="Purple acid phosphatase N-terminal" evidence="6">
    <location>
        <begin position="19"/>
        <end position="109"/>
    </location>
</feature>
<proteinExistence type="inferred from homology"/>
<accession>A0A4T0FSL7</accession>
<dbReference type="Pfam" id="PF16656">
    <property type="entry name" value="Pur_ac_phosph_N"/>
    <property type="match status" value="1"/>
</dbReference>
<evidence type="ECO:0000313" key="7">
    <source>
        <dbReference type="EMBL" id="TIA89906.1"/>
    </source>
</evidence>
<feature type="domain" description="Purple acid phosphatase C-terminal" evidence="5">
    <location>
        <begin position="412"/>
        <end position="474"/>
    </location>
</feature>
<evidence type="ECO:0000256" key="3">
    <source>
        <dbReference type="RuleBase" id="RU361203"/>
    </source>
</evidence>
<keyword evidence="2" id="KW-0325">Glycoprotein</keyword>
<name>A0A4T0FSL7_9BASI</name>
<dbReference type="EMBL" id="SPNW01000023">
    <property type="protein sequence ID" value="TIA89906.1"/>
    <property type="molecule type" value="Genomic_DNA"/>
</dbReference>
<evidence type="ECO:0000259" key="4">
    <source>
        <dbReference type="Pfam" id="PF00149"/>
    </source>
</evidence>
<comment type="catalytic activity">
    <reaction evidence="3">
        <text>a phosphate monoester + H2O = an alcohol + phosphate</text>
        <dbReference type="Rhea" id="RHEA:15017"/>
        <dbReference type="ChEBI" id="CHEBI:15377"/>
        <dbReference type="ChEBI" id="CHEBI:30879"/>
        <dbReference type="ChEBI" id="CHEBI:43474"/>
        <dbReference type="ChEBI" id="CHEBI:67140"/>
        <dbReference type="EC" id="3.1.3.2"/>
    </reaction>
</comment>
<dbReference type="InterPro" id="IPR008963">
    <property type="entry name" value="Purple_acid_Pase-like_N"/>
</dbReference>
<dbReference type="InterPro" id="IPR041792">
    <property type="entry name" value="MPP_PAP"/>
</dbReference>
<keyword evidence="1" id="KW-0732">Signal</keyword>
<dbReference type="GO" id="GO:0003993">
    <property type="term" value="F:acid phosphatase activity"/>
    <property type="evidence" value="ECO:0007669"/>
    <property type="project" value="UniProtKB-EC"/>
</dbReference>
<dbReference type="PANTHER" id="PTHR45867">
    <property type="entry name" value="PURPLE ACID PHOSPHATASE"/>
    <property type="match status" value="1"/>
</dbReference>
<evidence type="ECO:0000259" key="5">
    <source>
        <dbReference type="Pfam" id="PF14008"/>
    </source>
</evidence>
<dbReference type="AlphaFoldDB" id="A0A4T0FSL7"/>